<evidence type="ECO:0000256" key="4">
    <source>
        <dbReference type="ARBA" id="ARBA00022989"/>
    </source>
</evidence>
<evidence type="ECO:0000259" key="7">
    <source>
        <dbReference type="Pfam" id="PF10412"/>
    </source>
</evidence>
<dbReference type="GO" id="GO:0003677">
    <property type="term" value="F:DNA binding"/>
    <property type="evidence" value="ECO:0007669"/>
    <property type="project" value="UniProtKB-KW"/>
</dbReference>
<reference evidence="8" key="2">
    <citation type="submission" date="2021-08" db="EMBL/GenBank/DDBJ databases">
        <authorList>
            <person name="Dalcin Martins P."/>
        </authorList>
    </citation>
    <scope>NUCLEOTIDE SEQUENCE</scope>
    <source>
        <strain evidence="8">MAG_39</strain>
    </source>
</reference>
<comment type="caution">
    <text evidence="8">The sequence shown here is derived from an EMBL/GenBank/DDBJ whole genome shotgun (WGS) entry which is preliminary data.</text>
</comment>
<feature type="domain" description="Type IV secretion system coupling protein TraD DNA-binding" evidence="7">
    <location>
        <begin position="152"/>
        <end position="540"/>
    </location>
</feature>
<dbReference type="CDD" id="cd01127">
    <property type="entry name" value="TrwB_TraG_TraD_VirD4"/>
    <property type="match status" value="1"/>
</dbReference>
<name>A0A953J9Z9_9BACT</name>
<sequence>MSDHTRPTLSESLSMLFDSLKRGIRSYFILFLICFGLHLVLILAANIYFLKDNYWNVCKYLWVHFTNIQSPDWELVRAYMDETIIRPNLAIVKWTSLVWVMGIASFVGFSRMYSRKIAATKVVRGPVLKTEEELVEDVKESKAKVDIMLTKKLGIPVYIETGHIGVVGATGTGKTQTINRIIPGLIKRQNRMIVHELKGNFFSTFSNDRDLLFCPFDQRHMNKYGGWSIFSSIRTEYDIETVACALIPDQPFARDAFWYVAPRQLLTSILRYCFFTGRTKNRDIWDTLNLSRDDMIKCLKGIPGAEIGLSHIIDKTKAASDVKSVLLSYVQSIQYLSDSDGDFVIEDWLKHGDGSIYILNYPKIKSAMAPVLSLFMELLIKSVNSLDADLHRRIAFIIDEAPQLQKLNSLIDLLTLSRDRGAMNLLAWQTNSQWRKLYGREDAETILGNLKSKIVCQLADVDTCKYFAENFGEVEELRTLKTTSVAGNHNKESEGHVSYSEHIHKRDAVSKEDLKRLKVTAESYEAIVKFANYDAAKIKFPIIRYPKRVREFQPKPGVDLDYIKIKWEKLQTEAETIIGEKGKEAEHDQERCYSHFE</sequence>
<feature type="transmembrane region" description="Helical" evidence="6">
    <location>
        <begin position="27"/>
        <end position="50"/>
    </location>
</feature>
<keyword evidence="2" id="KW-1003">Cell membrane</keyword>
<dbReference type="Proteomes" id="UP000705867">
    <property type="component" value="Unassembled WGS sequence"/>
</dbReference>
<keyword evidence="8" id="KW-0238">DNA-binding</keyword>
<evidence type="ECO:0000256" key="5">
    <source>
        <dbReference type="ARBA" id="ARBA00023136"/>
    </source>
</evidence>
<evidence type="ECO:0000256" key="3">
    <source>
        <dbReference type="ARBA" id="ARBA00022692"/>
    </source>
</evidence>
<protein>
    <submittedName>
        <fullName evidence="8">Type IV secretion system DNA-binding domain-containing protein</fullName>
    </submittedName>
</protein>
<keyword evidence="5 6" id="KW-0472">Membrane</keyword>
<dbReference type="GO" id="GO:0005886">
    <property type="term" value="C:plasma membrane"/>
    <property type="evidence" value="ECO:0007669"/>
    <property type="project" value="UniProtKB-SubCell"/>
</dbReference>
<dbReference type="EMBL" id="JAIOIV010000015">
    <property type="protein sequence ID" value="MBZ0154885.1"/>
    <property type="molecule type" value="Genomic_DNA"/>
</dbReference>
<evidence type="ECO:0000256" key="2">
    <source>
        <dbReference type="ARBA" id="ARBA00022475"/>
    </source>
</evidence>
<dbReference type="InterPro" id="IPR019476">
    <property type="entry name" value="T4SS_TraD_DNA-bd"/>
</dbReference>
<dbReference type="PANTHER" id="PTHR37937">
    <property type="entry name" value="CONJUGATIVE TRANSFER: DNA TRANSPORT"/>
    <property type="match status" value="1"/>
</dbReference>
<reference evidence="8" key="1">
    <citation type="journal article" date="2021" name="bioRxiv">
        <title>Unraveling nitrogen, sulfur and carbon metabolic pathways and microbial community transcriptional responses to substrate deprivation and toxicity stresses in a bioreactor mimicking anoxic brackish coastal sediment conditions.</title>
        <authorList>
            <person name="Martins P.D."/>
            <person name="Echeveste M.J."/>
            <person name="Arshad A."/>
            <person name="Kurth J."/>
            <person name="Ouboter H."/>
            <person name="Jetten M.S.M."/>
            <person name="Welte C.U."/>
        </authorList>
    </citation>
    <scope>NUCLEOTIDE SEQUENCE</scope>
    <source>
        <strain evidence="8">MAG_39</strain>
    </source>
</reference>
<dbReference type="Gene3D" id="3.40.50.300">
    <property type="entry name" value="P-loop containing nucleotide triphosphate hydrolases"/>
    <property type="match status" value="2"/>
</dbReference>
<gene>
    <name evidence="8" type="ORF">K8I29_01560</name>
</gene>
<keyword evidence="3 6" id="KW-0812">Transmembrane</keyword>
<dbReference type="InterPro" id="IPR027417">
    <property type="entry name" value="P-loop_NTPase"/>
</dbReference>
<organism evidence="8 9">
    <name type="scientific">Candidatus Nitrobium versatile</name>
    <dbReference type="NCBI Taxonomy" id="2884831"/>
    <lineage>
        <taxon>Bacteria</taxon>
        <taxon>Pseudomonadati</taxon>
        <taxon>Nitrospirota</taxon>
        <taxon>Nitrospiria</taxon>
        <taxon>Nitrospirales</taxon>
        <taxon>Nitrospiraceae</taxon>
        <taxon>Candidatus Nitrobium</taxon>
    </lineage>
</organism>
<evidence type="ECO:0000256" key="1">
    <source>
        <dbReference type="ARBA" id="ARBA00004651"/>
    </source>
</evidence>
<accession>A0A953J9Z9</accession>
<evidence type="ECO:0000256" key="6">
    <source>
        <dbReference type="SAM" id="Phobius"/>
    </source>
</evidence>
<dbReference type="SUPFAM" id="SSF52540">
    <property type="entry name" value="P-loop containing nucleoside triphosphate hydrolases"/>
    <property type="match status" value="1"/>
</dbReference>
<comment type="subcellular location">
    <subcellularLocation>
        <location evidence="1">Cell membrane</location>
        <topology evidence="1">Multi-pass membrane protein</topology>
    </subcellularLocation>
</comment>
<evidence type="ECO:0000313" key="8">
    <source>
        <dbReference type="EMBL" id="MBZ0154885.1"/>
    </source>
</evidence>
<dbReference type="Pfam" id="PF10412">
    <property type="entry name" value="TrwB_AAD_bind"/>
    <property type="match status" value="1"/>
</dbReference>
<dbReference type="AlphaFoldDB" id="A0A953J9Z9"/>
<dbReference type="PANTHER" id="PTHR37937:SF1">
    <property type="entry name" value="CONJUGATIVE TRANSFER: DNA TRANSPORT"/>
    <property type="match status" value="1"/>
</dbReference>
<proteinExistence type="predicted"/>
<dbReference type="InterPro" id="IPR051539">
    <property type="entry name" value="T4SS-coupling_protein"/>
</dbReference>
<feature type="transmembrane region" description="Helical" evidence="6">
    <location>
        <begin position="91"/>
        <end position="109"/>
    </location>
</feature>
<evidence type="ECO:0000313" key="9">
    <source>
        <dbReference type="Proteomes" id="UP000705867"/>
    </source>
</evidence>
<keyword evidence="4 6" id="KW-1133">Transmembrane helix</keyword>